<dbReference type="KEGG" id="ahk:NCTC10172_00545"/>
<keyword evidence="3" id="KW-1185">Reference proteome</keyword>
<organism evidence="2 3">
    <name type="scientific">Acholeplasma hippikon</name>
    <dbReference type="NCBI Taxonomy" id="264636"/>
    <lineage>
        <taxon>Bacteria</taxon>
        <taxon>Bacillati</taxon>
        <taxon>Mycoplasmatota</taxon>
        <taxon>Mollicutes</taxon>
        <taxon>Acholeplasmatales</taxon>
        <taxon>Acholeplasmataceae</taxon>
        <taxon>Acholeplasma</taxon>
    </lineage>
</organism>
<feature type="transmembrane region" description="Helical" evidence="1">
    <location>
        <begin position="147"/>
        <end position="167"/>
    </location>
</feature>
<evidence type="ECO:0000313" key="3">
    <source>
        <dbReference type="Proteomes" id="UP000290909"/>
    </source>
</evidence>
<keyword evidence="1" id="KW-1133">Transmembrane helix</keyword>
<evidence type="ECO:0000256" key="1">
    <source>
        <dbReference type="SAM" id="Phobius"/>
    </source>
</evidence>
<keyword evidence="1" id="KW-0472">Membrane</keyword>
<sequence>MKKRLIVSSVLIMMFLISLVIVFIVSDPELKIIYGVVTIIMISLALTYLFSGTAKFLIMTIYIITIILGVIFLSDYQHAVIAIGTLAIIVNPLANFEEYLEKQFNKEDILPLRISLRGKYWPFFDYRQEMRNYVHLPQTRKLFTKVWYLRARQITTITLFFTAIFLLINELKNIYIDLTNYNPVQMLTFYAVLAMFVLAFILMKSGFTAMIRVSITFTFIPIIFLINMIGLAFYSKLFLSIAITLMGIGYLIFDKINSLKIVDYNAYEYYDPADKRYVYANEFYEPFVYNETYTLVGIYRFKSDLKNFERKLKDILFYANCKHFMITAYTFNGKNIELYTEFYTKDYRKANKFIIFLEGLFSTKVDSSIYEDKYKQTYEMTFFHKTEYIVARALKLSELLDDLSIYQKELIVSIIFSFKNLEDIEALSKQYYVARMEEFDTNQYYAARVSVKTTNSKFLMEQKIRDVLLNAMIYRATYVRILVYYEGDFKHD</sequence>
<protein>
    <submittedName>
        <fullName evidence="2">Uncharacterized protein</fullName>
    </submittedName>
</protein>
<feature type="transmembrane region" description="Helical" evidence="1">
    <location>
        <begin position="32"/>
        <end position="49"/>
    </location>
</feature>
<reference evidence="2 3" key="1">
    <citation type="submission" date="2019-01" db="EMBL/GenBank/DDBJ databases">
        <authorList>
            <consortium name="Pathogen Informatics"/>
        </authorList>
    </citation>
    <scope>NUCLEOTIDE SEQUENCE [LARGE SCALE GENOMIC DNA]</scope>
    <source>
        <strain evidence="2 3">NCTC10172</strain>
    </source>
</reference>
<dbReference type="RefSeq" id="WP_035369371.1">
    <property type="nucleotide sequence ID" value="NZ_LR215050.1"/>
</dbReference>
<evidence type="ECO:0000313" key="2">
    <source>
        <dbReference type="EMBL" id="VEU82529.1"/>
    </source>
</evidence>
<feature type="transmembrane region" description="Helical" evidence="1">
    <location>
        <begin position="56"/>
        <end position="73"/>
    </location>
</feature>
<gene>
    <name evidence="2" type="ORF">NCTC10172_00545</name>
</gene>
<feature type="transmembrane region" description="Helical" evidence="1">
    <location>
        <begin position="187"/>
        <end position="203"/>
    </location>
</feature>
<feature type="transmembrane region" description="Helical" evidence="1">
    <location>
        <begin position="5"/>
        <end position="26"/>
    </location>
</feature>
<dbReference type="EMBL" id="LR215050">
    <property type="protein sequence ID" value="VEU82529.1"/>
    <property type="molecule type" value="Genomic_DNA"/>
</dbReference>
<feature type="transmembrane region" description="Helical" evidence="1">
    <location>
        <begin position="79"/>
        <end position="96"/>
    </location>
</feature>
<name>A0A449BJ91_9MOLU</name>
<proteinExistence type="predicted"/>
<feature type="transmembrane region" description="Helical" evidence="1">
    <location>
        <begin position="237"/>
        <end position="253"/>
    </location>
</feature>
<feature type="transmembrane region" description="Helical" evidence="1">
    <location>
        <begin position="210"/>
        <end position="231"/>
    </location>
</feature>
<dbReference type="Proteomes" id="UP000290909">
    <property type="component" value="Chromosome"/>
</dbReference>
<dbReference type="AlphaFoldDB" id="A0A449BJ91"/>
<accession>A0A449BJ91</accession>
<keyword evidence="1" id="KW-0812">Transmembrane</keyword>
<dbReference type="STRING" id="1408416.GCA_000702765_00939"/>